<protein>
    <submittedName>
        <fullName evidence="1">Uncharacterized protein</fullName>
    </submittedName>
</protein>
<dbReference type="EMBL" id="VSSQ01069344">
    <property type="protein sequence ID" value="MPN21373.1"/>
    <property type="molecule type" value="Genomic_DNA"/>
</dbReference>
<name>A0A645GBX4_9ZZZZ</name>
<proteinExistence type="predicted"/>
<accession>A0A645GBX4</accession>
<organism evidence="1">
    <name type="scientific">bioreactor metagenome</name>
    <dbReference type="NCBI Taxonomy" id="1076179"/>
    <lineage>
        <taxon>unclassified sequences</taxon>
        <taxon>metagenomes</taxon>
        <taxon>ecological metagenomes</taxon>
    </lineage>
</organism>
<sequence>MAGAKRDQKLAAIITPAANPIIASKTFLFIFLKKNTNAAPSAVTPQVNKVASNA</sequence>
<gene>
    <name evidence="1" type="ORF">SDC9_168752</name>
</gene>
<dbReference type="AlphaFoldDB" id="A0A645GBX4"/>
<comment type="caution">
    <text evidence="1">The sequence shown here is derived from an EMBL/GenBank/DDBJ whole genome shotgun (WGS) entry which is preliminary data.</text>
</comment>
<evidence type="ECO:0000313" key="1">
    <source>
        <dbReference type="EMBL" id="MPN21373.1"/>
    </source>
</evidence>
<reference evidence="1" key="1">
    <citation type="submission" date="2019-08" db="EMBL/GenBank/DDBJ databases">
        <authorList>
            <person name="Kucharzyk K."/>
            <person name="Murdoch R.W."/>
            <person name="Higgins S."/>
            <person name="Loffler F."/>
        </authorList>
    </citation>
    <scope>NUCLEOTIDE SEQUENCE</scope>
</reference>